<dbReference type="OrthoDB" id="1928639at2759"/>
<dbReference type="PROSITE" id="PS00107">
    <property type="entry name" value="PROTEIN_KINASE_ATP"/>
    <property type="match status" value="1"/>
</dbReference>
<dbReference type="InterPro" id="IPR045272">
    <property type="entry name" value="ANXUR1/2-like"/>
</dbReference>
<dbReference type="PROSITE" id="PS00108">
    <property type="entry name" value="PROTEIN_KINASE_ST"/>
    <property type="match status" value="1"/>
</dbReference>
<dbReference type="Pfam" id="PF07714">
    <property type="entry name" value="PK_Tyr_Ser-Thr"/>
    <property type="match status" value="1"/>
</dbReference>
<evidence type="ECO:0000313" key="17">
    <source>
        <dbReference type="EMBL" id="PON46373.1"/>
    </source>
</evidence>
<evidence type="ECO:0000256" key="13">
    <source>
        <dbReference type="SAM" id="MobiDB-lite"/>
    </source>
</evidence>
<gene>
    <name evidence="17" type="ORF">TorRG33x02_326220</name>
</gene>
<dbReference type="Pfam" id="PF12819">
    <property type="entry name" value="Malectin_like"/>
    <property type="match status" value="1"/>
</dbReference>
<comment type="caution">
    <text evidence="17">The sequence shown here is derived from an EMBL/GenBank/DDBJ whole genome shotgun (WGS) entry which is preliminary data.</text>
</comment>
<dbReference type="Gene3D" id="2.60.120.430">
    <property type="entry name" value="Galactose-binding lectin"/>
    <property type="match status" value="2"/>
</dbReference>
<dbReference type="GO" id="GO:0004674">
    <property type="term" value="F:protein serine/threonine kinase activity"/>
    <property type="evidence" value="ECO:0007669"/>
    <property type="project" value="UniProtKB-KW"/>
</dbReference>
<evidence type="ECO:0000256" key="11">
    <source>
        <dbReference type="ARBA" id="ARBA00023180"/>
    </source>
</evidence>
<comment type="subcellular location">
    <subcellularLocation>
        <location evidence="1">Membrane</location>
        <topology evidence="1">Single-pass type I membrane protein</topology>
    </subcellularLocation>
</comment>
<evidence type="ECO:0000256" key="15">
    <source>
        <dbReference type="SAM" id="SignalP"/>
    </source>
</evidence>
<keyword evidence="5 15" id="KW-0732">Signal</keyword>
<evidence type="ECO:0000256" key="9">
    <source>
        <dbReference type="ARBA" id="ARBA00022989"/>
    </source>
</evidence>
<dbReference type="CDD" id="cd14066">
    <property type="entry name" value="STKc_IRAK"/>
    <property type="match status" value="1"/>
</dbReference>
<dbReference type="Gene3D" id="3.30.200.20">
    <property type="entry name" value="Phosphorylase Kinase, domain 1"/>
    <property type="match status" value="1"/>
</dbReference>
<keyword evidence="9 14" id="KW-1133">Transmembrane helix</keyword>
<dbReference type="FunFam" id="1.10.510.10:FF:000252">
    <property type="entry name" value="Receptor-like protein kinase FERONIA"/>
    <property type="match status" value="1"/>
</dbReference>
<keyword evidence="10 14" id="KW-0472">Membrane</keyword>
<dbReference type="Proteomes" id="UP000237000">
    <property type="component" value="Unassembled WGS sequence"/>
</dbReference>
<dbReference type="InterPro" id="IPR000719">
    <property type="entry name" value="Prot_kinase_dom"/>
</dbReference>
<dbReference type="PROSITE" id="PS50011">
    <property type="entry name" value="PROTEIN_KINASE_DOM"/>
    <property type="match status" value="1"/>
</dbReference>
<dbReference type="GO" id="GO:0005524">
    <property type="term" value="F:ATP binding"/>
    <property type="evidence" value="ECO:0007669"/>
    <property type="project" value="UniProtKB-UniRule"/>
</dbReference>
<feature type="chain" id="PRO_5015125555" evidence="15">
    <location>
        <begin position="30"/>
        <end position="835"/>
    </location>
</feature>
<evidence type="ECO:0000256" key="2">
    <source>
        <dbReference type="ARBA" id="ARBA00022527"/>
    </source>
</evidence>
<evidence type="ECO:0000256" key="5">
    <source>
        <dbReference type="ARBA" id="ARBA00022729"/>
    </source>
</evidence>
<dbReference type="AlphaFoldDB" id="A0A2P5BC57"/>
<dbReference type="InterPro" id="IPR024788">
    <property type="entry name" value="Malectin-like_Carb-bd_dom"/>
</dbReference>
<feature type="compositionally biased region" description="Polar residues" evidence="13">
    <location>
        <begin position="826"/>
        <end position="835"/>
    </location>
</feature>
<protein>
    <submittedName>
        <fullName evidence="17">Mitogen-activated protein kinase kinase kinase</fullName>
    </submittedName>
</protein>
<feature type="region of interest" description="Disordered" evidence="13">
    <location>
        <begin position="816"/>
        <end position="835"/>
    </location>
</feature>
<feature type="transmembrane region" description="Helical" evidence="14">
    <location>
        <begin position="416"/>
        <end position="439"/>
    </location>
</feature>
<reference evidence="18" key="1">
    <citation type="submission" date="2016-06" db="EMBL/GenBank/DDBJ databases">
        <title>Parallel loss of symbiosis genes in relatives of nitrogen-fixing non-legume Parasponia.</title>
        <authorList>
            <person name="Van Velzen R."/>
            <person name="Holmer R."/>
            <person name="Bu F."/>
            <person name="Rutten L."/>
            <person name="Van Zeijl A."/>
            <person name="Liu W."/>
            <person name="Santuari L."/>
            <person name="Cao Q."/>
            <person name="Sharma T."/>
            <person name="Shen D."/>
            <person name="Roswanjaya Y."/>
            <person name="Wardhani T."/>
            <person name="Kalhor M.S."/>
            <person name="Jansen J."/>
            <person name="Van den Hoogen J."/>
            <person name="Gungor B."/>
            <person name="Hartog M."/>
            <person name="Hontelez J."/>
            <person name="Verver J."/>
            <person name="Yang W.-C."/>
            <person name="Schijlen E."/>
            <person name="Repin R."/>
            <person name="Schilthuizen M."/>
            <person name="Schranz E."/>
            <person name="Heidstra R."/>
            <person name="Miyata K."/>
            <person name="Fedorova E."/>
            <person name="Kohlen W."/>
            <person name="Bisseling T."/>
            <person name="Smit S."/>
            <person name="Geurts R."/>
        </authorList>
    </citation>
    <scope>NUCLEOTIDE SEQUENCE [LARGE SCALE GENOMIC DNA]</scope>
    <source>
        <strain evidence="18">cv. RG33-2</strain>
    </source>
</reference>
<evidence type="ECO:0000256" key="1">
    <source>
        <dbReference type="ARBA" id="ARBA00004479"/>
    </source>
</evidence>
<keyword evidence="11" id="KW-0325">Glycoprotein</keyword>
<dbReference type="InterPro" id="IPR001245">
    <property type="entry name" value="Ser-Thr/Tyr_kinase_cat_dom"/>
</dbReference>
<evidence type="ECO:0000256" key="6">
    <source>
        <dbReference type="ARBA" id="ARBA00022741"/>
    </source>
</evidence>
<sequence length="835" mass="92853">MLPSPVISFPLSLLLLLLLHFSSLQLLSSEYTQPDKYFIACGSKSNTTVPDGRIFVGDWDHPPFSLSPGQSKCITDSNRSNDESFLYRTARIFQSPSCYELEVAQNGTYMVRLHFYSFSSPTNLSAAVFDVSASGYPLLSDFSVRNSSTLLIEEFILAIETTKFGLYFRPSQSSRLAFVNAIEVFLVPDNFIPSSAPRVKTTGPNGNLSQLLSLVFRTVHRINVGGLKITPETDTLWRTWIPDDGYLINPEAAKKSQFFDGSIKFGDEGATKYSAPDYVYKTAKELNVSSSKQANFSNVTWAFPVSENVAKHLVRVHFCDIIGSAINIFDFSLFIYNKFQRKINSYKDVGELAAPFYFDFVVDSNGSRFINISIVPLPENLSGSPNAFLNGVEIFEIQRKSGLVPCESRPKKEKSGLLIGLGVAFAVFLGMLISVFLVFKRGKGKLERASGELLYGGPSSQERLAERTAIAPNLNLSLKISFAEIQSATSNFDVKMLIGEGGFGKVYKGTLKSKGIKVAVKRSQPGLDQGLLEFHTEILVLSQIRHRHLVSLIGYCDERSEMILVYEFMENGTLRDHLYDSKSESPRSSTGFKLSWEKRLEICIGAAKGLHYLHTGSAEEIIHRDVKSTNILLDENFVAKVADFGLSKSGPTDPNNESMVLKGSFGYLDPEYIRSSQYTFKSDVYSFGVVLLEVLCAKPAIFTLPQEEEKVSLAKWGMVWHRKGQLENIIDPSIASEINPNSLRVVAEIAEKCLKENGFERPKMDEVEWHLKYALQFQQNATQREPFEDITTTNTSLESAFPTVHHMPSNAFPAGEDDASVVGDGYTNTFSSPSA</sequence>
<dbReference type="GO" id="GO:0005886">
    <property type="term" value="C:plasma membrane"/>
    <property type="evidence" value="ECO:0007669"/>
    <property type="project" value="TreeGrafter"/>
</dbReference>
<keyword evidence="18" id="KW-1185">Reference proteome</keyword>
<evidence type="ECO:0000256" key="10">
    <source>
        <dbReference type="ARBA" id="ARBA00023136"/>
    </source>
</evidence>
<evidence type="ECO:0000256" key="4">
    <source>
        <dbReference type="ARBA" id="ARBA00022692"/>
    </source>
</evidence>
<evidence type="ECO:0000259" key="16">
    <source>
        <dbReference type="PROSITE" id="PS50011"/>
    </source>
</evidence>
<evidence type="ECO:0000256" key="3">
    <source>
        <dbReference type="ARBA" id="ARBA00022679"/>
    </source>
</evidence>
<proteinExistence type="predicted"/>
<dbReference type="GO" id="GO:0009506">
    <property type="term" value="C:plasmodesma"/>
    <property type="evidence" value="ECO:0007669"/>
    <property type="project" value="TreeGrafter"/>
</dbReference>
<evidence type="ECO:0000256" key="7">
    <source>
        <dbReference type="ARBA" id="ARBA00022777"/>
    </source>
</evidence>
<keyword evidence="3" id="KW-0808">Transferase</keyword>
<dbReference type="STRING" id="63057.A0A2P5BC57"/>
<dbReference type="InterPro" id="IPR017441">
    <property type="entry name" value="Protein_kinase_ATP_BS"/>
</dbReference>
<evidence type="ECO:0000256" key="14">
    <source>
        <dbReference type="SAM" id="Phobius"/>
    </source>
</evidence>
<keyword evidence="2" id="KW-0723">Serine/threonine-protein kinase</keyword>
<organism evidence="17 18">
    <name type="scientific">Trema orientale</name>
    <name type="common">Charcoal tree</name>
    <name type="synonym">Celtis orientalis</name>
    <dbReference type="NCBI Taxonomy" id="63057"/>
    <lineage>
        <taxon>Eukaryota</taxon>
        <taxon>Viridiplantae</taxon>
        <taxon>Streptophyta</taxon>
        <taxon>Embryophyta</taxon>
        <taxon>Tracheophyta</taxon>
        <taxon>Spermatophyta</taxon>
        <taxon>Magnoliopsida</taxon>
        <taxon>eudicotyledons</taxon>
        <taxon>Gunneridae</taxon>
        <taxon>Pentapetalae</taxon>
        <taxon>rosids</taxon>
        <taxon>fabids</taxon>
        <taxon>Rosales</taxon>
        <taxon>Cannabaceae</taxon>
        <taxon>Trema</taxon>
    </lineage>
</organism>
<accession>A0A2P5BC57</accession>
<dbReference type="SUPFAM" id="SSF56112">
    <property type="entry name" value="Protein kinase-like (PK-like)"/>
    <property type="match status" value="1"/>
</dbReference>
<feature type="binding site" evidence="12">
    <location>
        <position position="521"/>
    </location>
    <ligand>
        <name>ATP</name>
        <dbReference type="ChEBI" id="CHEBI:30616"/>
    </ligand>
</feature>
<dbReference type="PANTHER" id="PTHR27003">
    <property type="entry name" value="OS07G0166700 PROTEIN"/>
    <property type="match status" value="1"/>
</dbReference>
<dbReference type="InterPro" id="IPR008271">
    <property type="entry name" value="Ser/Thr_kinase_AS"/>
</dbReference>
<keyword evidence="7 17" id="KW-0418">Kinase</keyword>
<dbReference type="GO" id="GO:0004714">
    <property type="term" value="F:transmembrane receptor protein tyrosine kinase activity"/>
    <property type="evidence" value="ECO:0007669"/>
    <property type="project" value="InterPro"/>
</dbReference>
<dbReference type="PANTHER" id="PTHR27003:SF59">
    <property type="entry name" value="PROTEIN KINASE DOMAIN-CONTAINING PROTEIN"/>
    <property type="match status" value="1"/>
</dbReference>
<dbReference type="FunFam" id="2.60.120.430:FF:000005">
    <property type="entry name" value="Putative receptor-like protein kinase"/>
    <property type="match status" value="1"/>
</dbReference>
<dbReference type="InParanoid" id="A0A2P5BC57"/>
<feature type="domain" description="Protein kinase" evidence="16">
    <location>
        <begin position="492"/>
        <end position="773"/>
    </location>
</feature>
<feature type="signal peptide" evidence="15">
    <location>
        <begin position="1"/>
        <end position="29"/>
    </location>
</feature>
<evidence type="ECO:0000256" key="8">
    <source>
        <dbReference type="ARBA" id="ARBA00022840"/>
    </source>
</evidence>
<keyword evidence="6 12" id="KW-0547">Nucleotide-binding</keyword>
<keyword evidence="4 14" id="KW-0812">Transmembrane</keyword>
<dbReference type="SMART" id="SM00220">
    <property type="entry name" value="S_TKc"/>
    <property type="match status" value="1"/>
</dbReference>
<dbReference type="FunFam" id="3.30.200.20:FF:000039">
    <property type="entry name" value="receptor-like protein kinase FERONIA"/>
    <property type="match status" value="1"/>
</dbReference>
<evidence type="ECO:0000256" key="12">
    <source>
        <dbReference type="PROSITE-ProRule" id="PRU10141"/>
    </source>
</evidence>
<dbReference type="FunFam" id="2.60.120.430:FF:000013">
    <property type="entry name" value="Putative receptor-like protein kinase"/>
    <property type="match status" value="1"/>
</dbReference>
<keyword evidence="8 12" id="KW-0067">ATP-binding</keyword>
<name>A0A2P5BC57_TREOI</name>
<dbReference type="InterPro" id="IPR011009">
    <property type="entry name" value="Kinase-like_dom_sf"/>
</dbReference>
<dbReference type="Gene3D" id="1.10.510.10">
    <property type="entry name" value="Transferase(Phosphotransferase) domain 1"/>
    <property type="match status" value="1"/>
</dbReference>
<dbReference type="EMBL" id="JXTC01000555">
    <property type="protein sequence ID" value="PON46373.1"/>
    <property type="molecule type" value="Genomic_DNA"/>
</dbReference>
<evidence type="ECO:0000313" key="18">
    <source>
        <dbReference type="Proteomes" id="UP000237000"/>
    </source>
</evidence>